<keyword evidence="1" id="KW-0472">Membrane</keyword>
<gene>
    <name evidence="2" type="ORF">ATK30_4936</name>
</gene>
<accession>A0A2N3WJL6</accession>
<keyword evidence="1" id="KW-1133">Transmembrane helix</keyword>
<feature type="transmembrane region" description="Helical" evidence="1">
    <location>
        <begin position="12"/>
        <end position="35"/>
    </location>
</feature>
<keyword evidence="1" id="KW-0812">Transmembrane</keyword>
<proteinExistence type="predicted"/>
<protein>
    <submittedName>
        <fullName evidence="2">Uncharacterized protein</fullName>
    </submittedName>
</protein>
<reference evidence="2 3" key="1">
    <citation type="submission" date="2017-12" db="EMBL/GenBank/DDBJ databases">
        <title>Sequencing the genomes of 1000 Actinobacteria strains.</title>
        <authorList>
            <person name="Klenk H.-P."/>
        </authorList>
    </citation>
    <scope>NUCLEOTIDE SEQUENCE [LARGE SCALE GENOMIC DNA]</scope>
    <source>
        <strain evidence="2 3">DSM 45165</strain>
    </source>
</reference>
<sequence>MTETSAHGRAIGTWGTAARLLVGGYLVGSVVVGSVTGHFRVESWVLGLVGFPVLALGWQAWRARRRPQRLVAYTGPLGHLLTLALFLLLYGTTWYAPPIGFVSDAALLFFGSSMLLAAGRGYSGCEVLAISNWLLRRDDQLGCVVFDAVDRLGSRRTVG</sequence>
<feature type="transmembrane region" description="Helical" evidence="1">
    <location>
        <begin position="95"/>
        <end position="118"/>
    </location>
</feature>
<feature type="transmembrane region" description="Helical" evidence="1">
    <location>
        <begin position="70"/>
        <end position="89"/>
    </location>
</feature>
<evidence type="ECO:0000313" key="3">
    <source>
        <dbReference type="Proteomes" id="UP000233750"/>
    </source>
</evidence>
<keyword evidence="3" id="KW-1185">Reference proteome</keyword>
<evidence type="ECO:0000256" key="1">
    <source>
        <dbReference type="SAM" id="Phobius"/>
    </source>
</evidence>
<organism evidence="2 3">
    <name type="scientific">Amycolatopsis echigonensis</name>
    <dbReference type="NCBI Taxonomy" id="2576905"/>
    <lineage>
        <taxon>Bacteria</taxon>
        <taxon>Bacillati</taxon>
        <taxon>Actinomycetota</taxon>
        <taxon>Actinomycetes</taxon>
        <taxon>Pseudonocardiales</taxon>
        <taxon>Pseudonocardiaceae</taxon>
        <taxon>Amycolatopsis</taxon>
    </lineage>
</organism>
<name>A0A2N3WJL6_9PSEU</name>
<dbReference type="AlphaFoldDB" id="A0A2N3WJL6"/>
<evidence type="ECO:0000313" key="2">
    <source>
        <dbReference type="EMBL" id="PKV94067.1"/>
    </source>
</evidence>
<dbReference type="Proteomes" id="UP000233750">
    <property type="component" value="Unassembled WGS sequence"/>
</dbReference>
<comment type="caution">
    <text evidence="2">The sequence shown here is derived from an EMBL/GenBank/DDBJ whole genome shotgun (WGS) entry which is preliminary data.</text>
</comment>
<feature type="transmembrane region" description="Helical" evidence="1">
    <location>
        <begin position="41"/>
        <end position="58"/>
    </location>
</feature>
<dbReference type="EMBL" id="PJMY01000003">
    <property type="protein sequence ID" value="PKV94067.1"/>
    <property type="molecule type" value="Genomic_DNA"/>
</dbReference>